<dbReference type="AlphaFoldDB" id="A0A5E8H0Z3"/>
<gene>
    <name evidence="1" type="ORF">SADFL11_3368</name>
</gene>
<dbReference type="Proteomes" id="UP000004703">
    <property type="component" value="Chromosome"/>
</dbReference>
<reference evidence="1 2" key="2">
    <citation type="submission" date="2013-04" db="EMBL/GenBank/DDBJ databases">
        <authorList>
            <person name="Fiebig A."/>
            <person name="Pradella S."/>
            <person name="Wagner-Doebler I."/>
        </authorList>
    </citation>
    <scope>NUCLEOTIDE SEQUENCE [LARGE SCALE GENOMIC DNA]</scope>
    <source>
        <strain evidence="2">DSM 17067 / NCIMB 14079 / DFL-11</strain>
    </source>
</reference>
<organism evidence="1 2">
    <name type="scientific">Roseibium alexandrii (strain DSM 17067 / NCIMB 14079 / DFL-11)</name>
    <name type="common">Labrenzia alexandrii</name>
    <dbReference type="NCBI Taxonomy" id="244592"/>
    <lineage>
        <taxon>Bacteria</taxon>
        <taxon>Pseudomonadati</taxon>
        <taxon>Pseudomonadota</taxon>
        <taxon>Alphaproteobacteria</taxon>
        <taxon>Hyphomicrobiales</taxon>
        <taxon>Stappiaceae</taxon>
        <taxon>Roseibium</taxon>
    </lineage>
</organism>
<evidence type="ECO:0000313" key="1">
    <source>
        <dbReference type="EMBL" id="EEE46079.1"/>
    </source>
</evidence>
<evidence type="ECO:0008006" key="3">
    <source>
        <dbReference type="Google" id="ProtNLM"/>
    </source>
</evidence>
<proteinExistence type="predicted"/>
<name>A0A5E8H0Z3_ROSAD</name>
<evidence type="ECO:0000313" key="2">
    <source>
        <dbReference type="Proteomes" id="UP000004703"/>
    </source>
</evidence>
<dbReference type="Gene3D" id="2.40.300.10">
    <property type="entry name" value="Head decoration protein D"/>
    <property type="match status" value="1"/>
</dbReference>
<comment type="caution">
    <text evidence="1">The sequence shown here is derived from an EMBL/GenBank/DDBJ whole genome shotgun (WGS) entry which is preliminary data.</text>
</comment>
<dbReference type="EMBL" id="ACCU02000003">
    <property type="protein sequence ID" value="EEE46079.1"/>
    <property type="molecule type" value="Genomic_DNA"/>
</dbReference>
<accession>A0A5E8H0Z3</accession>
<sequence length="120" mass="12626">MTVLTEKAGPGSCIIMEGEHGYSRDTGTVIVPNEQTYLANTVLGQVTANKNYVQWAPGAADGSESVAAILIYPASGTSEKSLLVRLSQVKSQDLVMPEGATPAQIETAHAELEVLGIIVR</sequence>
<dbReference type="Pfam" id="PF02924">
    <property type="entry name" value="HDPD"/>
    <property type="match status" value="1"/>
</dbReference>
<dbReference type="InterPro" id="IPR004195">
    <property type="entry name" value="Head_decoration_D"/>
</dbReference>
<dbReference type="RefSeq" id="WP_008194456.1">
    <property type="nucleotide sequence ID" value="NZ_CM011002.1"/>
</dbReference>
<protein>
    <recommendedName>
        <fullName evidence="3">Bacteriophage lambda head decoration protein D</fullName>
    </recommendedName>
</protein>
<reference evidence="1 2" key="1">
    <citation type="submission" date="2008-01" db="EMBL/GenBank/DDBJ databases">
        <authorList>
            <person name="Wagner-Dobler I."/>
            <person name="Ferriera S."/>
            <person name="Johnson J."/>
            <person name="Kravitz S."/>
            <person name="Beeson K."/>
            <person name="Sutton G."/>
            <person name="Rogers Y.-H."/>
            <person name="Friedman R."/>
            <person name="Frazier M."/>
            <person name="Venter J.C."/>
        </authorList>
    </citation>
    <scope>NUCLEOTIDE SEQUENCE [LARGE SCALE GENOMIC DNA]</scope>
    <source>
        <strain evidence="2">DSM 17067 / NCIMB 14079 / DFL-11</strain>
    </source>
</reference>